<feature type="region of interest" description="Disordered" evidence="4">
    <location>
        <begin position="1"/>
        <end position="41"/>
    </location>
</feature>
<keyword evidence="1" id="KW-0677">Repeat</keyword>
<evidence type="ECO:0000256" key="1">
    <source>
        <dbReference type="ARBA" id="ARBA00022737"/>
    </source>
</evidence>
<dbReference type="Proteomes" id="UP000023152">
    <property type="component" value="Unassembled WGS sequence"/>
</dbReference>
<dbReference type="GO" id="GO:0003723">
    <property type="term" value="F:RNA binding"/>
    <property type="evidence" value="ECO:0007669"/>
    <property type="project" value="UniProtKB-UniRule"/>
</dbReference>
<keyword evidence="7" id="KW-1185">Reference proteome</keyword>
<evidence type="ECO:0000259" key="5">
    <source>
        <dbReference type="PROSITE" id="PS50102"/>
    </source>
</evidence>
<organism evidence="6 7">
    <name type="scientific">Reticulomyxa filosa</name>
    <dbReference type="NCBI Taxonomy" id="46433"/>
    <lineage>
        <taxon>Eukaryota</taxon>
        <taxon>Sar</taxon>
        <taxon>Rhizaria</taxon>
        <taxon>Retaria</taxon>
        <taxon>Foraminifera</taxon>
        <taxon>Monothalamids</taxon>
        <taxon>Reticulomyxidae</taxon>
        <taxon>Reticulomyxa</taxon>
    </lineage>
</organism>
<comment type="caution">
    <text evidence="6">The sequence shown here is derived from an EMBL/GenBank/DDBJ whole genome shotgun (WGS) entry which is preliminary data.</text>
</comment>
<dbReference type="OrthoDB" id="431068at2759"/>
<accession>X6PBA4</accession>
<reference evidence="6 7" key="1">
    <citation type="journal article" date="2013" name="Curr. Biol.">
        <title>The Genome of the Foraminiferan Reticulomyxa filosa.</title>
        <authorList>
            <person name="Glockner G."/>
            <person name="Hulsmann N."/>
            <person name="Schleicher M."/>
            <person name="Noegel A.A."/>
            <person name="Eichinger L."/>
            <person name="Gallinger C."/>
            <person name="Pawlowski J."/>
            <person name="Sierra R."/>
            <person name="Euteneuer U."/>
            <person name="Pillet L."/>
            <person name="Moustafa A."/>
            <person name="Platzer M."/>
            <person name="Groth M."/>
            <person name="Szafranski K."/>
            <person name="Schliwa M."/>
        </authorList>
    </citation>
    <scope>NUCLEOTIDE SEQUENCE [LARGE SCALE GENOMIC DNA]</scope>
</reference>
<dbReference type="InterPro" id="IPR000504">
    <property type="entry name" value="RRM_dom"/>
</dbReference>
<dbReference type="SUPFAM" id="SSF54928">
    <property type="entry name" value="RNA-binding domain, RBD"/>
    <property type="match status" value="3"/>
</dbReference>
<evidence type="ECO:0000313" key="6">
    <source>
        <dbReference type="EMBL" id="ETO35830.1"/>
    </source>
</evidence>
<dbReference type="PROSITE" id="PS50102">
    <property type="entry name" value="RRM"/>
    <property type="match status" value="1"/>
</dbReference>
<dbReference type="PANTHER" id="PTHR13976">
    <property type="entry name" value="HETEROGENEOUS NUCLEAR RIBONUCLEOPROTEIN-RELATED"/>
    <property type="match status" value="1"/>
</dbReference>
<evidence type="ECO:0000256" key="4">
    <source>
        <dbReference type="SAM" id="MobiDB-lite"/>
    </source>
</evidence>
<feature type="domain" description="RRM" evidence="5">
    <location>
        <begin position="167"/>
        <end position="258"/>
    </location>
</feature>
<dbReference type="SMART" id="SM00360">
    <property type="entry name" value="RRM"/>
    <property type="match status" value="3"/>
</dbReference>
<dbReference type="InterPro" id="IPR035979">
    <property type="entry name" value="RBD_domain_sf"/>
</dbReference>
<name>X6PBA4_RETFI</name>
<gene>
    <name evidence="6" type="ORF">RFI_01230</name>
</gene>
<sequence>MALQIDDGHEEQGEKNSKDMPGDGVPGEAQNDLNNVKLESEPEVKQMENLDKEMSSLNINEKPRFVARLRGLPWSAREKEIKEFFKDEKIVEIQVVFSPDGKASGVCVLFHVFVSACLFFKGPSAYSKNKQNLGHRYIEIFKATGNDIDVASGRTSRASCVSPKTQYIVRMRGLPYEATENDVNKFFSDLNIGTTSRSCFEIVLWTHTVAVHLIKDDLGRPSGEGFVEFASEDDVNSAMTKHRHNIGRRYIELFRSGRDDLTKMLGLSQRGHVFGRKHFPPQKYNYRKNHQQRSDINSSCLLMRGLPYSCSETDITKFFQEIDVTPVRIHRKADGAEAYVEFCSNTDCTKAMTRHKVEEKKQTI</sequence>
<dbReference type="InterPro" id="IPR012677">
    <property type="entry name" value="Nucleotide-bd_a/b_plait_sf"/>
</dbReference>
<feature type="compositionally biased region" description="Basic and acidic residues" evidence="4">
    <location>
        <begin position="1"/>
        <end position="21"/>
    </location>
</feature>
<proteinExistence type="predicted"/>
<keyword evidence="2 3" id="KW-0694">RNA-binding</keyword>
<evidence type="ECO:0000256" key="3">
    <source>
        <dbReference type="PROSITE-ProRule" id="PRU00176"/>
    </source>
</evidence>
<dbReference type="Gene3D" id="3.30.70.330">
    <property type="match status" value="3"/>
</dbReference>
<dbReference type="CDD" id="cd12254">
    <property type="entry name" value="RRM_hnRNPH_ESRPs_RBM12_like"/>
    <property type="match status" value="2"/>
</dbReference>
<dbReference type="OMA" id="WSCTAQD"/>
<evidence type="ECO:0000256" key="2">
    <source>
        <dbReference type="ARBA" id="ARBA00022884"/>
    </source>
</evidence>
<protein>
    <recommendedName>
        <fullName evidence="5">RRM domain-containing protein</fullName>
    </recommendedName>
</protein>
<dbReference type="EMBL" id="ASPP01001240">
    <property type="protein sequence ID" value="ETO35830.1"/>
    <property type="molecule type" value="Genomic_DNA"/>
</dbReference>
<dbReference type="AlphaFoldDB" id="X6PBA4"/>
<dbReference type="InterPro" id="IPR050666">
    <property type="entry name" value="ESRP"/>
</dbReference>
<evidence type="ECO:0000313" key="7">
    <source>
        <dbReference type="Proteomes" id="UP000023152"/>
    </source>
</evidence>